<dbReference type="Pfam" id="PF13304">
    <property type="entry name" value="AAA_21"/>
    <property type="match status" value="1"/>
</dbReference>
<proteinExistence type="predicted"/>
<gene>
    <name evidence="3" type="ORF">BBM1128_03980</name>
</gene>
<dbReference type="AlphaFoldDB" id="A0A0L7B0P8"/>
<sequence length="437" mass="49477">MELLSVSVGGFRNLAYTTIELGGITALVSPNNYGKSNLLDAIRFAFQFIESGNKRRNNLMRSTNCIPLSPSLSNDDFRFSIEFDDPSLGEYRFVRYGFSFSWPKDDGSGCKITGETLEINAKRSGTWTNYLRRNRGQYKKGHDTRSFRSISLDDSQLAIDVLTAVEDIEINPAIRSIFDITYAICDSLETENRFHSTPLEFGETMDDSTAMFNDVDLPRALYRLKQSDPEHYDIFQSAIYTLFPEFEHISVNSYELRPEDHERLSQALKKDDIPEENIPFHIRDDLYRLMVKSANLNQPVDISHMSTGAKRIIWLVANTIIAGANSAGCIGIEEIETSIHPRMMRELLEVLNENIGSTSLLLTSHSPFLIQYLKPEKIYLGVPSKDGVATFKRVEKSKTKDVLDSAYNRGLGFGEYLFELMSSDDDGLRALGTLLED</sequence>
<dbReference type="PATRIC" id="fig|1365965.3.peg.810"/>
<dbReference type="Proteomes" id="UP000037193">
    <property type="component" value="Unassembled WGS sequence"/>
</dbReference>
<evidence type="ECO:0000259" key="2">
    <source>
        <dbReference type="Pfam" id="PF13476"/>
    </source>
</evidence>
<feature type="domain" description="ATPase AAA-type core" evidence="1">
    <location>
        <begin position="223"/>
        <end position="370"/>
    </location>
</feature>
<organism evidence="3 4">
    <name type="scientific">Bifidobacterium breve MCC 1128</name>
    <dbReference type="NCBI Taxonomy" id="1365965"/>
    <lineage>
        <taxon>Bacteria</taxon>
        <taxon>Bacillati</taxon>
        <taxon>Actinomycetota</taxon>
        <taxon>Actinomycetes</taxon>
        <taxon>Bifidobacteriales</taxon>
        <taxon>Bifidobacteriaceae</taxon>
        <taxon>Bifidobacterium</taxon>
    </lineage>
</organism>
<dbReference type="InterPro" id="IPR027417">
    <property type="entry name" value="P-loop_NTPase"/>
</dbReference>
<reference evidence="3 4" key="1">
    <citation type="journal article" date="2015" name="Int J Genomics">
        <title>Comparative Genomics Revealed Genetic Diversity and Species/Strain-Level Differences in Carbohydrate Metabolism of Three Probiotic Bifidobacterial Species.</title>
        <authorList>
            <person name="Odamaki T."/>
            <person name="Horigome A."/>
            <person name="Sugahara H."/>
            <person name="Hashikura N."/>
            <person name="Minami J."/>
            <person name="Xiao J.Z."/>
            <person name="Abe F."/>
        </authorList>
    </citation>
    <scope>NUCLEOTIDE SEQUENCE [LARGE SCALE GENOMIC DNA]</scope>
    <source>
        <strain evidence="3 4">MCC 1128</strain>
    </source>
</reference>
<dbReference type="SUPFAM" id="SSF52540">
    <property type="entry name" value="P-loop containing nucleoside triphosphate hydrolases"/>
    <property type="match status" value="1"/>
</dbReference>
<dbReference type="InterPro" id="IPR051396">
    <property type="entry name" value="Bact_Antivir_Def_Nuclease"/>
</dbReference>
<accession>A0A0L7B0P8</accession>
<dbReference type="GO" id="GO:0016887">
    <property type="term" value="F:ATP hydrolysis activity"/>
    <property type="evidence" value="ECO:0007669"/>
    <property type="project" value="InterPro"/>
</dbReference>
<dbReference type="GO" id="GO:0005524">
    <property type="term" value="F:ATP binding"/>
    <property type="evidence" value="ECO:0007669"/>
    <property type="project" value="InterPro"/>
</dbReference>
<dbReference type="Gene3D" id="3.40.50.300">
    <property type="entry name" value="P-loop containing nucleotide triphosphate hydrolases"/>
    <property type="match status" value="1"/>
</dbReference>
<dbReference type="RefSeq" id="WP_014484189.1">
    <property type="nucleotide sequence ID" value="NZ_AVQD01000008.1"/>
</dbReference>
<name>A0A0L7B0P8_BIFBR</name>
<evidence type="ECO:0000313" key="4">
    <source>
        <dbReference type="Proteomes" id="UP000037193"/>
    </source>
</evidence>
<feature type="domain" description="Rad50/SbcC-type AAA" evidence="2">
    <location>
        <begin position="6"/>
        <end position="153"/>
    </location>
</feature>
<dbReference type="PANTHER" id="PTHR43581:SF2">
    <property type="entry name" value="EXCINUCLEASE ATPASE SUBUNIT"/>
    <property type="match status" value="1"/>
</dbReference>
<dbReference type="InterPro" id="IPR038729">
    <property type="entry name" value="Rad50/SbcC_AAA"/>
</dbReference>
<dbReference type="InterPro" id="IPR003959">
    <property type="entry name" value="ATPase_AAA_core"/>
</dbReference>
<dbReference type="PANTHER" id="PTHR43581">
    <property type="entry name" value="ATP/GTP PHOSPHATASE"/>
    <property type="match status" value="1"/>
</dbReference>
<comment type="caution">
    <text evidence="3">The sequence shown here is derived from an EMBL/GenBank/DDBJ whole genome shotgun (WGS) entry which is preliminary data.</text>
</comment>
<evidence type="ECO:0000259" key="1">
    <source>
        <dbReference type="Pfam" id="PF13304"/>
    </source>
</evidence>
<dbReference type="GO" id="GO:0006302">
    <property type="term" value="P:double-strand break repair"/>
    <property type="evidence" value="ECO:0007669"/>
    <property type="project" value="InterPro"/>
</dbReference>
<dbReference type="EMBL" id="AVQD01000008">
    <property type="protein sequence ID" value="KOA41072.1"/>
    <property type="molecule type" value="Genomic_DNA"/>
</dbReference>
<evidence type="ECO:0000313" key="3">
    <source>
        <dbReference type="EMBL" id="KOA41072.1"/>
    </source>
</evidence>
<protein>
    <submittedName>
        <fullName evidence="3">Uncharacterized protein</fullName>
    </submittedName>
</protein>
<dbReference type="Pfam" id="PF13476">
    <property type="entry name" value="AAA_23"/>
    <property type="match status" value="1"/>
</dbReference>